<dbReference type="GO" id="GO:0051604">
    <property type="term" value="P:protein maturation"/>
    <property type="evidence" value="ECO:0007669"/>
    <property type="project" value="InterPro"/>
</dbReference>
<dbReference type="PANTHER" id="PTHR34535">
    <property type="entry name" value="HYDROGENASE MATURATION FACTOR HYPA"/>
    <property type="match status" value="1"/>
</dbReference>
<keyword evidence="3 5" id="KW-0479">Metal-binding</keyword>
<feature type="binding site" evidence="5">
    <location>
        <position position="70"/>
    </location>
    <ligand>
        <name>Zn(2+)</name>
        <dbReference type="ChEBI" id="CHEBI:29105"/>
    </ligand>
</feature>
<evidence type="ECO:0000256" key="5">
    <source>
        <dbReference type="HAMAP-Rule" id="MF_00213"/>
    </source>
</evidence>
<accession>A0A2A5J8E5</accession>
<dbReference type="PROSITE" id="PS01249">
    <property type="entry name" value="HYPA"/>
    <property type="match status" value="1"/>
</dbReference>
<dbReference type="Proteomes" id="UP000230886">
    <property type="component" value="Unassembled WGS sequence"/>
</dbReference>
<dbReference type="InterPro" id="IPR000688">
    <property type="entry name" value="HypA/HybF"/>
</dbReference>
<dbReference type="RefSeq" id="WP_099697942.1">
    <property type="nucleotide sequence ID" value="NZ_NOVD01000013.1"/>
</dbReference>
<proteinExistence type="inferred from homology"/>
<feature type="binding site" evidence="5">
    <location>
        <position position="86"/>
    </location>
    <ligand>
        <name>Zn(2+)</name>
        <dbReference type="ChEBI" id="CHEBI:29105"/>
    </ligand>
</feature>
<comment type="caution">
    <text evidence="6">The sequence shown here is derived from an EMBL/GenBank/DDBJ whole genome shotgun (WGS) entry which is preliminary data.</text>
</comment>
<dbReference type="PIRSF" id="PIRSF004761">
    <property type="entry name" value="Hydrgn_mat_HypA"/>
    <property type="match status" value="1"/>
</dbReference>
<gene>
    <name evidence="5" type="primary">hypA</name>
    <name evidence="6" type="ORF">CHR55_18790</name>
</gene>
<evidence type="ECO:0000256" key="3">
    <source>
        <dbReference type="ARBA" id="ARBA00022723"/>
    </source>
</evidence>
<feature type="binding site" evidence="5">
    <location>
        <position position="2"/>
    </location>
    <ligand>
        <name>Ni(2+)</name>
        <dbReference type="ChEBI" id="CHEBI:49786"/>
    </ligand>
</feature>
<comment type="function">
    <text evidence="5">Involved in the maturation of [NiFe] hydrogenases. Required for nickel insertion into the metal center of the hydrogenase.</text>
</comment>
<name>A0A2A5J8E5_RHOSG</name>
<evidence type="ECO:0000256" key="4">
    <source>
        <dbReference type="ARBA" id="ARBA00022833"/>
    </source>
</evidence>
<dbReference type="Pfam" id="PF01155">
    <property type="entry name" value="HypA"/>
    <property type="match status" value="1"/>
</dbReference>
<dbReference type="GO" id="GO:0016151">
    <property type="term" value="F:nickel cation binding"/>
    <property type="evidence" value="ECO:0007669"/>
    <property type="project" value="UniProtKB-UniRule"/>
</dbReference>
<feature type="binding site" evidence="5">
    <location>
        <position position="73"/>
    </location>
    <ligand>
        <name>Zn(2+)</name>
        <dbReference type="ChEBI" id="CHEBI:29105"/>
    </ligand>
</feature>
<keyword evidence="4 5" id="KW-0862">Zinc</keyword>
<reference evidence="6 7" key="1">
    <citation type="submission" date="2017-07" db="EMBL/GenBank/DDBJ databases">
        <title>Draft sequence of Rhodococcus enclensis 23b-28.</title>
        <authorList>
            <person name="Besaury L."/>
            <person name="Sancelme M."/>
            <person name="Amato P."/>
            <person name="Lallement A."/>
            <person name="Delort A.-M."/>
        </authorList>
    </citation>
    <scope>NUCLEOTIDE SEQUENCE [LARGE SCALE GENOMIC DNA]</scope>
    <source>
        <strain evidence="6 7">23b-28</strain>
    </source>
</reference>
<dbReference type="EMBL" id="NOVD01000013">
    <property type="protein sequence ID" value="PCK25854.1"/>
    <property type="molecule type" value="Genomic_DNA"/>
</dbReference>
<evidence type="ECO:0000313" key="6">
    <source>
        <dbReference type="EMBL" id="PCK25854.1"/>
    </source>
</evidence>
<dbReference type="Gene3D" id="3.30.2320.80">
    <property type="match status" value="1"/>
</dbReference>
<evidence type="ECO:0000256" key="1">
    <source>
        <dbReference type="ARBA" id="ARBA00010748"/>
    </source>
</evidence>
<dbReference type="PANTHER" id="PTHR34535:SF3">
    <property type="entry name" value="HYDROGENASE MATURATION FACTOR HYPA"/>
    <property type="match status" value="1"/>
</dbReference>
<sequence>MHELSIAQSVVEAVCERAGDRRVASVRLEVGQLCAVVPHSLLFCFDVVTAGTHAEGASLHIDQIATSARCNSCGVTFSPPDMFLLCGCGSADVEVLAGRELRILSMEVS</sequence>
<dbReference type="HAMAP" id="MF_00213">
    <property type="entry name" value="HypA_HybF"/>
    <property type="match status" value="1"/>
</dbReference>
<dbReference type="GO" id="GO:0008270">
    <property type="term" value="F:zinc ion binding"/>
    <property type="evidence" value="ECO:0007669"/>
    <property type="project" value="UniProtKB-UniRule"/>
</dbReference>
<evidence type="ECO:0000313" key="7">
    <source>
        <dbReference type="Proteomes" id="UP000230886"/>
    </source>
</evidence>
<dbReference type="InterPro" id="IPR020538">
    <property type="entry name" value="Hydgase_Ni_incorp_HypA/HybF_CS"/>
</dbReference>
<dbReference type="AlphaFoldDB" id="A0A2A5J8E5"/>
<organism evidence="6 7">
    <name type="scientific">Rhodococcus qingshengii</name>
    <dbReference type="NCBI Taxonomy" id="334542"/>
    <lineage>
        <taxon>Bacteria</taxon>
        <taxon>Bacillati</taxon>
        <taxon>Actinomycetota</taxon>
        <taxon>Actinomycetes</taxon>
        <taxon>Mycobacteriales</taxon>
        <taxon>Nocardiaceae</taxon>
        <taxon>Rhodococcus</taxon>
        <taxon>Rhodococcus erythropolis group</taxon>
    </lineage>
</organism>
<evidence type="ECO:0000256" key="2">
    <source>
        <dbReference type="ARBA" id="ARBA00022596"/>
    </source>
</evidence>
<feature type="binding site" evidence="5">
    <location>
        <position position="88"/>
    </location>
    <ligand>
        <name>Zn(2+)</name>
        <dbReference type="ChEBI" id="CHEBI:29105"/>
    </ligand>
</feature>
<keyword evidence="2 5" id="KW-0533">Nickel</keyword>
<comment type="similarity">
    <text evidence="1 5">Belongs to the HypA/HybF family.</text>
</comment>
<protein>
    <recommendedName>
        <fullName evidence="5">Hydrogenase maturation factor HypA</fullName>
    </recommendedName>
</protein>